<name>B2WM15_PYRTR</name>
<dbReference type="STRING" id="426418.B2WM15"/>
<organism evidence="2 3">
    <name type="scientific">Pyrenophora tritici-repentis (strain Pt-1C-BFP)</name>
    <name type="common">Wheat tan spot fungus</name>
    <name type="synonym">Drechslera tritici-repentis</name>
    <dbReference type="NCBI Taxonomy" id="426418"/>
    <lineage>
        <taxon>Eukaryota</taxon>
        <taxon>Fungi</taxon>
        <taxon>Dikarya</taxon>
        <taxon>Ascomycota</taxon>
        <taxon>Pezizomycotina</taxon>
        <taxon>Dothideomycetes</taxon>
        <taxon>Pleosporomycetidae</taxon>
        <taxon>Pleosporales</taxon>
        <taxon>Pleosporineae</taxon>
        <taxon>Pleosporaceae</taxon>
        <taxon>Pyrenophora</taxon>
    </lineage>
</organism>
<feature type="region of interest" description="Disordered" evidence="1">
    <location>
        <begin position="1"/>
        <end position="25"/>
    </location>
</feature>
<reference evidence="3" key="1">
    <citation type="journal article" date="2013" name="G3 (Bethesda)">
        <title>Comparative genomics of a plant-pathogenic fungus, Pyrenophora tritici-repentis, reveals transduplication and the impact of repeat elements on pathogenicity and population divergence.</title>
        <authorList>
            <person name="Manning V.A."/>
            <person name="Pandelova I."/>
            <person name="Dhillon B."/>
            <person name="Wilhelm L.J."/>
            <person name="Goodwin S.B."/>
            <person name="Berlin A.M."/>
            <person name="Figueroa M."/>
            <person name="Freitag M."/>
            <person name="Hane J.K."/>
            <person name="Henrissat B."/>
            <person name="Holman W.H."/>
            <person name="Kodira C.D."/>
            <person name="Martin J."/>
            <person name="Oliver R.P."/>
            <person name="Robbertse B."/>
            <person name="Schackwitz W."/>
            <person name="Schwartz D.C."/>
            <person name="Spatafora J.W."/>
            <person name="Turgeon B.G."/>
            <person name="Yandava C."/>
            <person name="Young S."/>
            <person name="Zhou S."/>
            <person name="Zeng Q."/>
            <person name="Grigoriev I.V."/>
            <person name="Ma L.-J."/>
            <person name="Ciuffetti L.M."/>
        </authorList>
    </citation>
    <scope>NUCLEOTIDE SEQUENCE [LARGE SCALE GENOMIC DNA]</scope>
    <source>
        <strain evidence="3">Pt-1C-BFP</strain>
    </source>
</reference>
<evidence type="ECO:0000313" key="3">
    <source>
        <dbReference type="Proteomes" id="UP000001471"/>
    </source>
</evidence>
<dbReference type="KEGG" id="ptrr:6349337"/>
<dbReference type="Proteomes" id="UP000001471">
    <property type="component" value="Unassembled WGS sequence"/>
</dbReference>
<gene>
    <name evidence="2" type="ORF">PTRG_11025</name>
</gene>
<dbReference type="GeneID" id="6349337"/>
<accession>B2WM15</accession>
<evidence type="ECO:0000313" key="2">
    <source>
        <dbReference type="EMBL" id="EDU44075.1"/>
    </source>
</evidence>
<proteinExistence type="predicted"/>
<dbReference type="AlphaFoldDB" id="B2WM15"/>
<evidence type="ECO:0000256" key="1">
    <source>
        <dbReference type="SAM" id="MobiDB-lite"/>
    </source>
</evidence>
<feature type="compositionally biased region" description="Polar residues" evidence="1">
    <location>
        <begin position="1"/>
        <end position="13"/>
    </location>
</feature>
<dbReference type="HOGENOM" id="CLU_1195412_0_0_1"/>
<protein>
    <submittedName>
        <fullName evidence="2">Uncharacterized protein</fullName>
    </submittedName>
</protein>
<dbReference type="InParanoid" id="B2WM15"/>
<dbReference type="RefSeq" id="XP_001941356.2">
    <property type="nucleotide sequence ID" value="XM_001941321.2"/>
</dbReference>
<sequence>MTIPSSSPETSSLKEPVTDKDSKPQSCIEEEIAAEMDCRSLKYRYGWPILPPLPVRTIEKDVAQSIPNSSEHVTSAQRILDAEGIKTEVSFVYRMPRSAHKAEMQDYLTLLVATDTEAHAADRFHDVVIKLRLHVMNIPETADTKIEIIDYRAKIDLVCGSTSGPLAERIDEIWPTPLVKLISTATADDLNWWKTVIPALREIVVSLELEFDIDFEVLACVSIYGNPIDDEF</sequence>
<dbReference type="EMBL" id="DS231629">
    <property type="protein sequence ID" value="EDU44075.1"/>
    <property type="molecule type" value="Genomic_DNA"/>
</dbReference>